<feature type="transmembrane region" description="Helical" evidence="1">
    <location>
        <begin position="92"/>
        <end position="109"/>
    </location>
</feature>
<dbReference type="WormBase" id="CBG23847">
    <property type="protein sequence ID" value="CBP47623"/>
    <property type="gene ID" value="WBGene00042101"/>
</dbReference>
<dbReference type="KEGG" id="cbr:CBG_23847"/>
<feature type="transmembrane region" description="Helical" evidence="1">
    <location>
        <begin position="148"/>
        <end position="167"/>
    </location>
</feature>
<keyword evidence="1" id="KW-0812">Transmembrane</keyword>
<evidence type="ECO:0000313" key="3">
    <source>
        <dbReference type="Proteomes" id="UP000008549"/>
    </source>
</evidence>
<organism evidence="2 3">
    <name type="scientific">Caenorhabditis briggsae</name>
    <dbReference type="NCBI Taxonomy" id="6238"/>
    <lineage>
        <taxon>Eukaryota</taxon>
        <taxon>Metazoa</taxon>
        <taxon>Ecdysozoa</taxon>
        <taxon>Nematoda</taxon>
        <taxon>Chromadorea</taxon>
        <taxon>Rhabditida</taxon>
        <taxon>Rhabditina</taxon>
        <taxon>Rhabditomorpha</taxon>
        <taxon>Rhabditoidea</taxon>
        <taxon>Rhabditidae</taxon>
        <taxon>Peloderinae</taxon>
        <taxon>Caenorhabditis</taxon>
    </lineage>
</organism>
<dbReference type="STRING" id="6238.A8WJF6"/>
<dbReference type="Pfam" id="PF10327">
    <property type="entry name" value="7TM_GPCR_Sri"/>
    <property type="match status" value="1"/>
</dbReference>
<reference evidence="2 3" key="2">
    <citation type="journal article" date="2011" name="PLoS Genet.">
        <title>Caenorhabditis briggsae recombinant inbred line genotypes reveal inter-strain incompatibility and the evolution of recombination.</title>
        <authorList>
            <person name="Ross J.A."/>
            <person name="Koboldt D.C."/>
            <person name="Staisch J.E."/>
            <person name="Chamberlin H.M."/>
            <person name="Gupta B.P."/>
            <person name="Miller R.D."/>
            <person name="Baird S.E."/>
            <person name="Haag E.S."/>
        </authorList>
    </citation>
    <scope>NUCLEOTIDE SEQUENCE [LARGE SCALE GENOMIC DNA]</scope>
    <source>
        <strain evidence="2 3">AF16</strain>
    </source>
</reference>
<dbReference type="InterPro" id="IPR019429">
    <property type="entry name" value="7TM_GPCR_serpentine_rcpt_Sri"/>
</dbReference>
<evidence type="ECO:0000313" key="2">
    <source>
        <dbReference type="EMBL" id="CAP20598.2"/>
    </source>
</evidence>
<dbReference type="CTD" id="8589945"/>
<gene>
    <name evidence="2 4" type="ORF">CBG23847</name>
    <name evidence="2" type="ORF">CBG_23847</name>
</gene>
<feature type="transmembrane region" description="Helical" evidence="1">
    <location>
        <begin position="52"/>
        <end position="71"/>
    </location>
</feature>
<proteinExistence type="predicted"/>
<reference evidence="2 3" key="1">
    <citation type="journal article" date="2003" name="PLoS Biol.">
        <title>The genome sequence of Caenorhabditis briggsae: a platform for comparative genomics.</title>
        <authorList>
            <person name="Stein L.D."/>
            <person name="Bao Z."/>
            <person name="Blasiar D."/>
            <person name="Blumenthal T."/>
            <person name="Brent M.R."/>
            <person name="Chen N."/>
            <person name="Chinwalla A."/>
            <person name="Clarke L."/>
            <person name="Clee C."/>
            <person name="Coghlan A."/>
            <person name="Coulson A."/>
            <person name="D'Eustachio P."/>
            <person name="Fitch D.H."/>
            <person name="Fulton L.A."/>
            <person name="Fulton R.E."/>
            <person name="Griffiths-Jones S."/>
            <person name="Harris T.W."/>
            <person name="Hillier L.W."/>
            <person name="Kamath R."/>
            <person name="Kuwabara P.E."/>
            <person name="Mardis E.R."/>
            <person name="Marra M.A."/>
            <person name="Miner T.L."/>
            <person name="Minx P."/>
            <person name="Mullikin J.C."/>
            <person name="Plumb R.W."/>
            <person name="Rogers J."/>
            <person name="Schein J.E."/>
            <person name="Sohrmann M."/>
            <person name="Spieth J."/>
            <person name="Stajich J.E."/>
            <person name="Wei C."/>
            <person name="Willey D."/>
            <person name="Wilson R.K."/>
            <person name="Durbin R."/>
            <person name="Waterston R.H."/>
        </authorList>
    </citation>
    <scope>NUCLEOTIDE SEQUENCE [LARGE SCALE GENOMIC DNA]</scope>
    <source>
        <strain evidence="2 3">AF16</strain>
    </source>
</reference>
<name>A8WJF6_CAEBR</name>
<evidence type="ECO:0000256" key="1">
    <source>
        <dbReference type="SAM" id="Phobius"/>
    </source>
</evidence>
<dbReference type="HOGENOM" id="CLU_1241087_0_0_1"/>
<protein>
    <submittedName>
        <fullName evidence="2">Protein CBG23847</fullName>
    </submittedName>
</protein>
<dbReference type="RefSeq" id="XP_045091183.1">
    <property type="nucleotide sequence ID" value="XM_045241313.1"/>
</dbReference>
<feature type="transmembrane region" description="Helical" evidence="1">
    <location>
        <begin position="7"/>
        <end position="32"/>
    </location>
</feature>
<dbReference type="Proteomes" id="UP000008549">
    <property type="component" value="Unassembled WGS sequence"/>
</dbReference>
<dbReference type="InParanoid" id="A8WJF6"/>
<keyword evidence="1" id="KW-1133">Transmembrane helix</keyword>
<sequence length="223" mass="26143">MKGYKYCLCYLQFVSFITELHMSWICPGYYFFPLIGGYNTGAEFISSHLSMTLYVFIFAFELPSTLSCFIFRHKAAEEISRTNPSKMYVEKFMLILCHIFPFAGAFAMFNSQLTFEQKYDYLQKNWPECMIWMKFDAFEVYDYVLNPWLAVVGIGAISFVLLVYGAGNRYNVPCGLTLDVFLRRDDFEQSEISEIFEKESLRGFQIQKFGEYEYGRANQPTDK</sequence>
<dbReference type="EMBL" id="HE601356">
    <property type="protein sequence ID" value="CAP20598.2"/>
    <property type="molecule type" value="Genomic_DNA"/>
</dbReference>
<dbReference type="AlphaFoldDB" id="A8WJF6"/>
<evidence type="ECO:0000313" key="4">
    <source>
        <dbReference type="WormBase" id="CBG23847"/>
    </source>
</evidence>
<accession>A8WJF6</accession>
<dbReference type="PANTHER" id="PTHR46964:SF3">
    <property type="entry name" value="SERPENTINE RECEPTOR, CLASS H-RELATED"/>
    <property type="match status" value="1"/>
</dbReference>
<dbReference type="OMA" id="EYGRANQ"/>
<dbReference type="GeneID" id="8589945"/>
<keyword evidence="3" id="KW-1185">Reference proteome</keyword>
<dbReference type="PANTHER" id="PTHR46964">
    <property type="entry name" value="SERPENTINE RECEPTOR, CLASS I-RELATED"/>
    <property type="match status" value="1"/>
</dbReference>
<dbReference type="eggNOG" id="ENOG502RVTA">
    <property type="taxonomic scope" value="Eukaryota"/>
</dbReference>
<dbReference type="GO" id="GO:0050907">
    <property type="term" value="P:detection of chemical stimulus involved in sensory perception"/>
    <property type="evidence" value="ECO:0000318"/>
    <property type="project" value="GO_Central"/>
</dbReference>
<keyword evidence="1" id="KW-0472">Membrane</keyword>